<sequence>MKIQEYINSLEDIVTRTKTGKKWKELNIKIPNEPFIKKYKPREPLKPTTSNTNEKRKFHKYGGIGHLATNFLKKAKINKIVETEDQNDKEDESDSEKYTPESEASESYEIIIINAQINNIDLIYGGLYVNSNLPQVGTSDTSLTNIQDAKLNRTKPAKGMEYTAGK</sequence>
<comment type="caution">
    <text evidence="2">The sequence shown here is derived from an EMBL/GenBank/DDBJ whole genome shotgun (WGS) entry which is preliminary data.</text>
</comment>
<feature type="region of interest" description="Disordered" evidence="1">
    <location>
        <begin position="82"/>
        <end position="102"/>
    </location>
</feature>
<proteinExistence type="predicted"/>
<dbReference type="EMBL" id="AVOT02060014">
    <property type="protein sequence ID" value="MBW0553564.1"/>
    <property type="molecule type" value="Genomic_DNA"/>
</dbReference>
<evidence type="ECO:0000256" key="1">
    <source>
        <dbReference type="SAM" id="MobiDB-lite"/>
    </source>
</evidence>
<evidence type="ECO:0000313" key="2">
    <source>
        <dbReference type="EMBL" id="MBW0553564.1"/>
    </source>
</evidence>
<protein>
    <submittedName>
        <fullName evidence="2">Uncharacterized protein</fullName>
    </submittedName>
</protein>
<keyword evidence="3" id="KW-1185">Reference proteome</keyword>
<name>A0A9Q3P9P3_9BASI</name>
<dbReference type="Proteomes" id="UP000765509">
    <property type="component" value="Unassembled WGS sequence"/>
</dbReference>
<reference evidence="2" key="1">
    <citation type="submission" date="2021-03" db="EMBL/GenBank/DDBJ databases">
        <title>Draft genome sequence of rust myrtle Austropuccinia psidii MF-1, a brazilian biotype.</title>
        <authorList>
            <person name="Quecine M.C."/>
            <person name="Pachon D.M.R."/>
            <person name="Bonatelli M.L."/>
            <person name="Correr F.H."/>
            <person name="Franceschini L.M."/>
            <person name="Leite T.F."/>
            <person name="Margarido G.R.A."/>
            <person name="Almeida C.A."/>
            <person name="Ferrarezi J.A."/>
            <person name="Labate C.A."/>
        </authorList>
    </citation>
    <scope>NUCLEOTIDE SEQUENCE</scope>
    <source>
        <strain evidence="2">MF-1</strain>
    </source>
</reference>
<organism evidence="2 3">
    <name type="scientific">Austropuccinia psidii MF-1</name>
    <dbReference type="NCBI Taxonomy" id="1389203"/>
    <lineage>
        <taxon>Eukaryota</taxon>
        <taxon>Fungi</taxon>
        <taxon>Dikarya</taxon>
        <taxon>Basidiomycota</taxon>
        <taxon>Pucciniomycotina</taxon>
        <taxon>Pucciniomycetes</taxon>
        <taxon>Pucciniales</taxon>
        <taxon>Sphaerophragmiaceae</taxon>
        <taxon>Austropuccinia</taxon>
    </lineage>
</organism>
<accession>A0A9Q3P9P3</accession>
<feature type="compositionally biased region" description="Acidic residues" evidence="1">
    <location>
        <begin position="83"/>
        <end position="94"/>
    </location>
</feature>
<dbReference type="AlphaFoldDB" id="A0A9Q3P9P3"/>
<evidence type="ECO:0000313" key="3">
    <source>
        <dbReference type="Proteomes" id="UP000765509"/>
    </source>
</evidence>
<gene>
    <name evidence="2" type="ORF">O181_093279</name>
</gene>